<dbReference type="EMBL" id="GBXM01045702">
    <property type="protein sequence ID" value="JAH62875.1"/>
    <property type="molecule type" value="Transcribed_RNA"/>
</dbReference>
<reference evidence="1" key="1">
    <citation type="submission" date="2014-11" db="EMBL/GenBank/DDBJ databases">
        <authorList>
            <person name="Amaro Gonzalez C."/>
        </authorList>
    </citation>
    <scope>NUCLEOTIDE SEQUENCE</scope>
</reference>
<evidence type="ECO:0000313" key="1">
    <source>
        <dbReference type="EMBL" id="JAH62875.1"/>
    </source>
</evidence>
<name>A0A0E9UCF0_ANGAN</name>
<accession>A0A0E9UCF0</accession>
<protein>
    <submittedName>
        <fullName evidence="1">Uncharacterized protein</fullName>
    </submittedName>
</protein>
<organism evidence="1">
    <name type="scientific">Anguilla anguilla</name>
    <name type="common">European freshwater eel</name>
    <name type="synonym">Muraena anguilla</name>
    <dbReference type="NCBI Taxonomy" id="7936"/>
    <lineage>
        <taxon>Eukaryota</taxon>
        <taxon>Metazoa</taxon>
        <taxon>Chordata</taxon>
        <taxon>Craniata</taxon>
        <taxon>Vertebrata</taxon>
        <taxon>Euteleostomi</taxon>
        <taxon>Actinopterygii</taxon>
        <taxon>Neopterygii</taxon>
        <taxon>Teleostei</taxon>
        <taxon>Anguilliformes</taxon>
        <taxon>Anguillidae</taxon>
        <taxon>Anguilla</taxon>
    </lineage>
</organism>
<reference evidence="1" key="2">
    <citation type="journal article" date="2015" name="Fish Shellfish Immunol.">
        <title>Early steps in the European eel (Anguilla anguilla)-Vibrio vulnificus interaction in the gills: Role of the RtxA13 toxin.</title>
        <authorList>
            <person name="Callol A."/>
            <person name="Pajuelo D."/>
            <person name="Ebbesson L."/>
            <person name="Teles M."/>
            <person name="MacKenzie S."/>
            <person name="Amaro C."/>
        </authorList>
    </citation>
    <scope>NUCLEOTIDE SEQUENCE</scope>
</reference>
<sequence>MSSSMSSSLFSLAEGLACAPEFLTLSVKLTTLLCLCRSESTKQPWSLAKCSSTWFSG</sequence>
<proteinExistence type="predicted"/>
<dbReference type="AlphaFoldDB" id="A0A0E9UCF0"/>